<sequence>MTNVTEKVEALAKPIVEREGMELVDVEFVKEGADWFLRVSIDKEGGVDLEDCVKINEQLSEALNDNDPIDEPYYLDVASPGAERPLKKDEDFEKAIGKHVYIKTHDPVKNAVEFEGTLLAYTPEMLEIEVRVKTRKLKIEIPVDKISLARLAVMF</sequence>
<dbReference type="SUPFAM" id="SSF75420">
    <property type="entry name" value="YhbC-like, N-terminal domain"/>
    <property type="match status" value="1"/>
</dbReference>
<dbReference type="EMBL" id="JBAWKY010000001">
    <property type="protein sequence ID" value="MEI4461313.1"/>
    <property type="molecule type" value="Genomic_DNA"/>
</dbReference>
<evidence type="ECO:0000313" key="9">
    <source>
        <dbReference type="Proteomes" id="UP000053797"/>
    </source>
</evidence>
<feature type="domain" description="Ribosome maturation factor RimP C-terminal" evidence="5">
    <location>
        <begin position="86"/>
        <end position="155"/>
    </location>
</feature>
<dbReference type="GO" id="GO:0005829">
    <property type="term" value="C:cytosol"/>
    <property type="evidence" value="ECO:0007669"/>
    <property type="project" value="TreeGrafter"/>
</dbReference>
<dbReference type="Pfam" id="PF02576">
    <property type="entry name" value="RimP_N"/>
    <property type="match status" value="1"/>
</dbReference>
<dbReference type="FunFam" id="3.30.300.70:FF:000001">
    <property type="entry name" value="Ribosome maturation factor RimP"/>
    <property type="match status" value="1"/>
</dbReference>
<dbReference type="Pfam" id="PF17384">
    <property type="entry name" value="DUF150_C"/>
    <property type="match status" value="1"/>
</dbReference>
<dbReference type="GeneID" id="90837101"/>
<dbReference type="SMR" id="A0A0V8GKN6"/>
<dbReference type="OrthoDB" id="9805006at2"/>
<evidence type="ECO:0000313" key="6">
    <source>
        <dbReference type="EMBL" id="KSU50673.1"/>
    </source>
</evidence>
<dbReference type="InterPro" id="IPR028998">
    <property type="entry name" value="RimP_C"/>
</dbReference>
<reference evidence="8 11" key="3">
    <citation type="submission" date="2023-12" db="EMBL/GenBank/DDBJ databases">
        <authorList>
            <person name="Easwaran N."/>
            <person name="Lazarus H.P.S."/>
        </authorList>
    </citation>
    <scope>NUCLEOTIDE SEQUENCE [LARGE SCALE GENOMIC DNA]</scope>
    <source>
        <strain evidence="8 11">VIT-2023</strain>
    </source>
</reference>
<dbReference type="HAMAP" id="MF_01077">
    <property type="entry name" value="RimP"/>
    <property type="match status" value="1"/>
</dbReference>
<protein>
    <recommendedName>
        <fullName evidence="3">Ribosome maturation factor RimP</fullName>
    </recommendedName>
</protein>
<comment type="caution">
    <text evidence="6">The sequence shown here is derived from an EMBL/GenBank/DDBJ whole genome shotgun (WGS) entry which is preliminary data.</text>
</comment>
<evidence type="ECO:0000256" key="2">
    <source>
        <dbReference type="ARBA" id="ARBA00022517"/>
    </source>
</evidence>
<dbReference type="InterPro" id="IPR003728">
    <property type="entry name" value="Ribosome_maturation_RimP"/>
</dbReference>
<evidence type="ECO:0000313" key="10">
    <source>
        <dbReference type="Proteomes" id="UP000072605"/>
    </source>
</evidence>
<dbReference type="SUPFAM" id="SSF74942">
    <property type="entry name" value="YhbC-like, C-terminal domain"/>
    <property type="match status" value="1"/>
</dbReference>
<dbReference type="EMBL" id="LNQL01000001">
    <property type="protein sequence ID" value="KSU50673.1"/>
    <property type="molecule type" value="Genomic_DNA"/>
</dbReference>
<dbReference type="NCBIfam" id="NF000928">
    <property type="entry name" value="PRK00092.1-2"/>
    <property type="match status" value="1"/>
</dbReference>
<evidence type="ECO:0000259" key="5">
    <source>
        <dbReference type="Pfam" id="PF17384"/>
    </source>
</evidence>
<dbReference type="CDD" id="cd01734">
    <property type="entry name" value="YlxS_C"/>
    <property type="match status" value="1"/>
</dbReference>
<keyword evidence="2 3" id="KW-0690">Ribosome biogenesis</keyword>
<evidence type="ECO:0000256" key="3">
    <source>
        <dbReference type="HAMAP-Rule" id="MF_01077"/>
    </source>
</evidence>
<keyword evidence="1 3" id="KW-0963">Cytoplasm</keyword>
<keyword evidence="11" id="KW-1185">Reference proteome</keyword>
<reference evidence="7 10" key="2">
    <citation type="journal article" date="2016" name="Front. Microbiol.">
        <title>Genomic Resource of Rice Seed Associated Bacteria.</title>
        <authorList>
            <person name="Midha S."/>
            <person name="Bansal K."/>
            <person name="Sharma S."/>
            <person name="Kumar N."/>
            <person name="Patil P.P."/>
            <person name="Chaudhry V."/>
            <person name="Patil P.B."/>
        </authorList>
    </citation>
    <scope>NUCLEOTIDE SEQUENCE [LARGE SCALE GENOMIC DNA]</scope>
    <source>
        <strain evidence="7 10">RSA11</strain>
    </source>
</reference>
<evidence type="ECO:0000313" key="7">
    <source>
        <dbReference type="EMBL" id="KTR26519.1"/>
    </source>
</evidence>
<dbReference type="PANTHER" id="PTHR33867:SF1">
    <property type="entry name" value="RIBOSOME MATURATION FACTOR RIMP"/>
    <property type="match status" value="1"/>
</dbReference>
<dbReference type="RefSeq" id="WP_023468684.1">
    <property type="nucleotide sequence ID" value="NZ_FMYN01000001.1"/>
</dbReference>
<dbReference type="InterPro" id="IPR035956">
    <property type="entry name" value="RimP_N_sf"/>
</dbReference>
<dbReference type="Proteomes" id="UP000072605">
    <property type="component" value="Unassembled WGS sequence"/>
</dbReference>
<dbReference type="GO" id="GO:0006412">
    <property type="term" value="P:translation"/>
    <property type="evidence" value="ECO:0007669"/>
    <property type="project" value="TreeGrafter"/>
</dbReference>
<evidence type="ECO:0000313" key="11">
    <source>
        <dbReference type="Proteomes" id="UP001387110"/>
    </source>
</evidence>
<comment type="subcellular location">
    <subcellularLocation>
        <location evidence="3">Cytoplasm</location>
    </subcellularLocation>
</comment>
<dbReference type="PANTHER" id="PTHR33867">
    <property type="entry name" value="RIBOSOME MATURATION FACTOR RIMP"/>
    <property type="match status" value="1"/>
</dbReference>
<dbReference type="GO" id="GO:0000028">
    <property type="term" value="P:ribosomal small subunit assembly"/>
    <property type="evidence" value="ECO:0007669"/>
    <property type="project" value="TreeGrafter"/>
</dbReference>
<evidence type="ECO:0000259" key="4">
    <source>
        <dbReference type="Pfam" id="PF02576"/>
    </source>
</evidence>
<organism evidence="6 9">
    <name type="scientific">Exiguobacterium indicum</name>
    <dbReference type="NCBI Taxonomy" id="296995"/>
    <lineage>
        <taxon>Bacteria</taxon>
        <taxon>Bacillati</taxon>
        <taxon>Bacillota</taxon>
        <taxon>Bacilli</taxon>
        <taxon>Bacillales</taxon>
        <taxon>Bacillales Family XII. Incertae Sedis</taxon>
        <taxon>Exiguobacterium</taxon>
    </lineage>
</organism>
<dbReference type="Gene3D" id="3.30.300.70">
    <property type="entry name" value="RimP-like superfamily, N-terminal"/>
    <property type="match status" value="1"/>
</dbReference>
<comment type="function">
    <text evidence="3">Required for maturation of 30S ribosomal subunits.</text>
</comment>
<dbReference type="Gene3D" id="2.30.30.180">
    <property type="entry name" value="Ribosome maturation factor RimP, C-terminal domain"/>
    <property type="match status" value="1"/>
</dbReference>
<name>A0A0V8GKN6_9BACL</name>
<dbReference type="Proteomes" id="UP001387110">
    <property type="component" value="Unassembled WGS sequence"/>
</dbReference>
<proteinExistence type="inferred from homology"/>
<comment type="similarity">
    <text evidence="3">Belongs to the RimP family.</text>
</comment>
<dbReference type="InterPro" id="IPR028989">
    <property type="entry name" value="RimP_N"/>
</dbReference>
<reference evidence="6 9" key="1">
    <citation type="journal article" date="2015" name="Int. J. Syst. Evol. Microbiol.">
        <title>Exiguobacterium enclense sp. nov., isolated from sediment.</title>
        <authorList>
            <person name="Dastager S.G."/>
            <person name="Mawlankar R."/>
            <person name="Sonalkar V.V."/>
            <person name="Thorat M.N."/>
            <person name="Mual P."/>
            <person name="Verma A."/>
            <person name="Krishnamurthi S."/>
            <person name="Tang S.K."/>
            <person name="Li W.J."/>
        </authorList>
    </citation>
    <scope>NUCLEOTIDE SEQUENCE [LARGE SCALE GENOMIC DNA]</scope>
    <source>
        <strain evidence="6 9">NIO-1109</strain>
    </source>
</reference>
<dbReference type="Proteomes" id="UP000053797">
    <property type="component" value="Unassembled WGS sequence"/>
</dbReference>
<dbReference type="AlphaFoldDB" id="A0A0V8GKN6"/>
<dbReference type="EMBL" id="LDQV01000023">
    <property type="protein sequence ID" value="KTR26519.1"/>
    <property type="molecule type" value="Genomic_DNA"/>
</dbReference>
<feature type="domain" description="Ribosome maturation factor RimP N-terminal" evidence="4">
    <location>
        <begin position="12"/>
        <end position="83"/>
    </location>
</feature>
<evidence type="ECO:0000256" key="1">
    <source>
        <dbReference type="ARBA" id="ARBA00022490"/>
    </source>
</evidence>
<gene>
    <name evidence="3 8" type="primary">rimP</name>
    <name evidence="6" type="ORF">AS033_04635</name>
    <name evidence="7" type="ORF">RSA11_09785</name>
    <name evidence="8" type="ORF">SZL87_02615</name>
</gene>
<accession>A0A0V8GKN6</accession>
<dbReference type="InterPro" id="IPR036847">
    <property type="entry name" value="RimP_C_sf"/>
</dbReference>
<evidence type="ECO:0000313" key="8">
    <source>
        <dbReference type="EMBL" id="MEI4461313.1"/>
    </source>
</evidence>